<sequence>MNDFLYSYGGHIGYGVRPTERCNGYATAILQMALEYSKDTGLKRVMLACNKDNAASRKTILKCGGIKEKEFIYTDGKSIEIYWINL</sequence>
<dbReference type="AlphaFoldDB" id="A0A645GN50"/>
<feature type="domain" description="N-acetyltransferase" evidence="1">
    <location>
        <begin position="1"/>
        <end position="86"/>
    </location>
</feature>
<dbReference type="PROSITE" id="PS51186">
    <property type="entry name" value="GNAT"/>
    <property type="match status" value="1"/>
</dbReference>
<evidence type="ECO:0000313" key="2">
    <source>
        <dbReference type="EMBL" id="MPN27600.1"/>
    </source>
</evidence>
<name>A0A645GN50_9ZZZZ</name>
<dbReference type="SUPFAM" id="SSF55729">
    <property type="entry name" value="Acyl-CoA N-acyltransferases (Nat)"/>
    <property type="match status" value="1"/>
</dbReference>
<dbReference type="PANTHER" id="PTHR39173:SF1">
    <property type="entry name" value="ACETYLTRANSFERASE"/>
    <property type="match status" value="1"/>
</dbReference>
<dbReference type="PANTHER" id="PTHR39173">
    <property type="entry name" value="ACETYLTRANSFERASE"/>
    <property type="match status" value="1"/>
</dbReference>
<dbReference type="InterPro" id="IPR016181">
    <property type="entry name" value="Acyl_CoA_acyltransferase"/>
</dbReference>
<dbReference type="EMBL" id="VSSQ01077574">
    <property type="protein sequence ID" value="MPN27600.1"/>
    <property type="molecule type" value="Genomic_DNA"/>
</dbReference>
<dbReference type="CDD" id="cd04301">
    <property type="entry name" value="NAT_SF"/>
    <property type="match status" value="1"/>
</dbReference>
<dbReference type="InterPro" id="IPR000182">
    <property type="entry name" value="GNAT_dom"/>
</dbReference>
<reference evidence="2" key="1">
    <citation type="submission" date="2019-08" db="EMBL/GenBank/DDBJ databases">
        <authorList>
            <person name="Kucharzyk K."/>
            <person name="Murdoch R.W."/>
            <person name="Higgins S."/>
            <person name="Loffler F."/>
        </authorList>
    </citation>
    <scope>NUCLEOTIDE SEQUENCE</scope>
</reference>
<dbReference type="GO" id="GO:0016747">
    <property type="term" value="F:acyltransferase activity, transferring groups other than amino-acyl groups"/>
    <property type="evidence" value="ECO:0007669"/>
    <property type="project" value="InterPro"/>
</dbReference>
<dbReference type="Pfam" id="PF00583">
    <property type="entry name" value="Acetyltransf_1"/>
    <property type="match status" value="1"/>
</dbReference>
<comment type="caution">
    <text evidence="2">The sequence shown here is derived from an EMBL/GenBank/DDBJ whole genome shotgun (WGS) entry which is preliminary data.</text>
</comment>
<accession>A0A645GN50</accession>
<proteinExistence type="predicted"/>
<organism evidence="2">
    <name type="scientific">bioreactor metagenome</name>
    <dbReference type="NCBI Taxonomy" id="1076179"/>
    <lineage>
        <taxon>unclassified sequences</taxon>
        <taxon>metagenomes</taxon>
        <taxon>ecological metagenomes</taxon>
    </lineage>
</organism>
<protein>
    <recommendedName>
        <fullName evidence="1">N-acetyltransferase domain-containing protein</fullName>
    </recommendedName>
</protein>
<evidence type="ECO:0000259" key="1">
    <source>
        <dbReference type="PROSITE" id="PS51186"/>
    </source>
</evidence>
<gene>
    <name evidence="2" type="ORF">SDC9_175034</name>
</gene>
<dbReference type="Gene3D" id="3.40.630.30">
    <property type="match status" value="1"/>
</dbReference>